<dbReference type="SUPFAM" id="SSF81593">
    <property type="entry name" value="Nucleotidyltransferase substrate binding subunit/domain"/>
    <property type="match status" value="1"/>
</dbReference>
<evidence type="ECO:0000313" key="1">
    <source>
        <dbReference type="EMBL" id="ACB35610.1"/>
    </source>
</evidence>
<dbReference type="InterPro" id="IPR010235">
    <property type="entry name" value="HepT"/>
</dbReference>
<dbReference type="HOGENOM" id="CLU_118479_0_0_4"/>
<dbReference type="AlphaFoldDB" id="B1Y2F7"/>
<organism evidence="1 2">
    <name type="scientific">Leptothrix cholodnii (strain ATCC 51168 / LMG 8142 / SP-6)</name>
    <name type="common">Leptothrix discophora (strain SP-6)</name>
    <dbReference type="NCBI Taxonomy" id="395495"/>
    <lineage>
        <taxon>Bacteria</taxon>
        <taxon>Pseudomonadati</taxon>
        <taxon>Pseudomonadota</taxon>
        <taxon>Betaproteobacteria</taxon>
        <taxon>Burkholderiales</taxon>
        <taxon>Sphaerotilaceae</taxon>
        <taxon>Leptothrix</taxon>
    </lineage>
</organism>
<evidence type="ECO:0000313" key="2">
    <source>
        <dbReference type="Proteomes" id="UP000001693"/>
    </source>
</evidence>
<dbReference type="Gene3D" id="1.20.120.330">
    <property type="entry name" value="Nucleotidyltransferases domain 2"/>
    <property type="match status" value="1"/>
</dbReference>
<dbReference type="RefSeq" id="WP_012348357.1">
    <property type="nucleotide sequence ID" value="NC_010524.1"/>
</dbReference>
<dbReference type="GO" id="GO:0016740">
    <property type="term" value="F:transferase activity"/>
    <property type="evidence" value="ECO:0007669"/>
    <property type="project" value="UniProtKB-KW"/>
</dbReference>
<dbReference type="eggNOG" id="COG1708">
    <property type="taxonomic scope" value="Bacteria"/>
</dbReference>
<keyword evidence="1" id="KW-0808">Transferase</keyword>
<keyword evidence="2" id="KW-1185">Reference proteome</keyword>
<dbReference type="NCBIfam" id="TIGR01987">
    <property type="entry name" value="HI0074"/>
    <property type="match status" value="1"/>
</dbReference>
<protein>
    <submittedName>
        <fullName evidence="1">Nucleotidyltransferase substrate binding protein, HI0074 family</fullName>
    </submittedName>
</protein>
<dbReference type="EMBL" id="CP001013">
    <property type="protein sequence ID" value="ACB35610.1"/>
    <property type="molecule type" value="Genomic_DNA"/>
</dbReference>
<sequence length="137" mass="15983">MSDIAFDLRSLVEVIERLDEGLIRYRKDISDTQIRDGLIQRFEFTYELSHKMLKRYLEMASASAAQFDGMPFSDLIRTGNEQALLLSDWPRWRLFREMRGKTSHTYDEAVARVVVAEIPAFLEEARHLCTQLQARVA</sequence>
<accession>B1Y2F7</accession>
<dbReference type="Pfam" id="PF08780">
    <property type="entry name" value="NTase_sub_bind"/>
    <property type="match status" value="1"/>
</dbReference>
<gene>
    <name evidence="1" type="ordered locus">Lcho_3352</name>
</gene>
<dbReference type="Proteomes" id="UP000001693">
    <property type="component" value="Chromosome"/>
</dbReference>
<dbReference type="STRING" id="395495.Lcho_3352"/>
<dbReference type="OrthoDB" id="9810452at2"/>
<name>B1Y2F7_LEPCP</name>
<proteinExistence type="predicted"/>
<dbReference type="KEGG" id="lch:Lcho_3352"/>
<reference evidence="1 2" key="1">
    <citation type="submission" date="2008-03" db="EMBL/GenBank/DDBJ databases">
        <title>Complete sequence of Leptothrix cholodnii SP-6.</title>
        <authorList>
            <consortium name="US DOE Joint Genome Institute"/>
            <person name="Copeland A."/>
            <person name="Lucas S."/>
            <person name="Lapidus A."/>
            <person name="Glavina del Rio T."/>
            <person name="Dalin E."/>
            <person name="Tice H."/>
            <person name="Bruce D."/>
            <person name="Goodwin L."/>
            <person name="Pitluck S."/>
            <person name="Chertkov O."/>
            <person name="Brettin T."/>
            <person name="Detter J.C."/>
            <person name="Han C."/>
            <person name="Kuske C.R."/>
            <person name="Schmutz J."/>
            <person name="Larimer F."/>
            <person name="Land M."/>
            <person name="Hauser L."/>
            <person name="Kyrpides N."/>
            <person name="Lykidis A."/>
            <person name="Emerson D."/>
            <person name="Richardson P."/>
        </authorList>
    </citation>
    <scope>NUCLEOTIDE SEQUENCE [LARGE SCALE GENOMIC DNA]</scope>
    <source>
        <strain evidence="2">ATCC 51168 / LMG 8142 / SP-6</strain>
    </source>
</reference>